<proteinExistence type="inferred from homology"/>
<keyword evidence="2" id="KW-0479">Metal-binding</keyword>
<organism evidence="6 7">
    <name type="scientific">Silicimonas algicola</name>
    <dbReference type="NCBI Taxonomy" id="1826607"/>
    <lineage>
        <taxon>Bacteria</taxon>
        <taxon>Pseudomonadati</taxon>
        <taxon>Pseudomonadota</taxon>
        <taxon>Alphaproteobacteria</taxon>
        <taxon>Rhodobacterales</taxon>
        <taxon>Paracoccaceae</taxon>
    </lineage>
</organism>
<dbReference type="EMBL" id="QGGV01000004">
    <property type="protein sequence ID" value="PWK56428.1"/>
    <property type="molecule type" value="Genomic_DNA"/>
</dbReference>
<reference evidence="6 7" key="1">
    <citation type="submission" date="2018-05" db="EMBL/GenBank/DDBJ databases">
        <title>Genomic Encyclopedia of Type Strains, Phase IV (KMG-IV): sequencing the most valuable type-strain genomes for metagenomic binning, comparative biology and taxonomic classification.</title>
        <authorList>
            <person name="Goeker M."/>
        </authorList>
    </citation>
    <scope>NUCLEOTIDE SEQUENCE [LARGE SCALE GENOMIC DNA]</scope>
    <source>
        <strain evidence="6 7">DSM 103371</strain>
    </source>
</reference>
<keyword evidence="7" id="KW-1185">Reference proteome</keyword>
<dbReference type="PANTHER" id="PTHR33337">
    <property type="entry name" value="GFA DOMAIN-CONTAINING PROTEIN"/>
    <property type="match status" value="1"/>
</dbReference>
<dbReference type="AlphaFoldDB" id="A0A316G6K3"/>
<evidence type="ECO:0000313" key="7">
    <source>
        <dbReference type="Proteomes" id="UP000245390"/>
    </source>
</evidence>
<comment type="similarity">
    <text evidence="1">Belongs to the Gfa family.</text>
</comment>
<dbReference type="PANTHER" id="PTHR33337:SF40">
    <property type="entry name" value="CENP-V_GFA DOMAIN-CONTAINING PROTEIN-RELATED"/>
    <property type="match status" value="1"/>
</dbReference>
<dbReference type="PROSITE" id="PS51891">
    <property type="entry name" value="CENP_V_GFA"/>
    <property type="match status" value="1"/>
</dbReference>
<dbReference type="GO" id="GO:0016846">
    <property type="term" value="F:carbon-sulfur lyase activity"/>
    <property type="evidence" value="ECO:0007669"/>
    <property type="project" value="InterPro"/>
</dbReference>
<evidence type="ECO:0000256" key="1">
    <source>
        <dbReference type="ARBA" id="ARBA00005495"/>
    </source>
</evidence>
<dbReference type="SUPFAM" id="SSF51316">
    <property type="entry name" value="Mss4-like"/>
    <property type="match status" value="1"/>
</dbReference>
<dbReference type="InterPro" id="IPR006913">
    <property type="entry name" value="CENP-V/GFA"/>
</dbReference>
<sequence length="140" mass="15135">MAGVLKGHCLCGAVTITATAHEHSASACHCSMCRRWTGGPQWGFDAPDEAVTVIGEVRTYRSTSFSERAFCPVCGSHLWLRDDGGPYEFVPGIFEGARDMPLVREVYADRAFACAQLSGDHERVTKAEYEAGKPHVEGGA</sequence>
<keyword evidence="3" id="KW-0862">Zinc</keyword>
<feature type="domain" description="CENP-V/GFA" evidence="5">
    <location>
        <begin position="5"/>
        <end position="108"/>
    </location>
</feature>
<dbReference type="Proteomes" id="UP000245390">
    <property type="component" value="Unassembled WGS sequence"/>
</dbReference>
<accession>A0A316G6K3</accession>
<evidence type="ECO:0000256" key="2">
    <source>
        <dbReference type="ARBA" id="ARBA00022723"/>
    </source>
</evidence>
<protein>
    <recommendedName>
        <fullName evidence="5">CENP-V/GFA domain-containing protein</fullName>
    </recommendedName>
</protein>
<dbReference type="KEGG" id="salo:EF888_20785"/>
<keyword evidence="4" id="KW-0456">Lyase</keyword>
<dbReference type="GO" id="GO:0046872">
    <property type="term" value="F:metal ion binding"/>
    <property type="evidence" value="ECO:0007669"/>
    <property type="project" value="UniProtKB-KW"/>
</dbReference>
<evidence type="ECO:0000256" key="3">
    <source>
        <dbReference type="ARBA" id="ARBA00022833"/>
    </source>
</evidence>
<dbReference type="OrthoDB" id="9807246at2"/>
<dbReference type="Gene3D" id="3.90.1590.10">
    <property type="entry name" value="glutathione-dependent formaldehyde- activating enzyme (gfa)"/>
    <property type="match status" value="1"/>
</dbReference>
<evidence type="ECO:0000259" key="5">
    <source>
        <dbReference type="PROSITE" id="PS51891"/>
    </source>
</evidence>
<evidence type="ECO:0000313" key="6">
    <source>
        <dbReference type="EMBL" id="PWK56428.1"/>
    </source>
</evidence>
<name>A0A316G6K3_9RHOB</name>
<evidence type="ECO:0000256" key="4">
    <source>
        <dbReference type="ARBA" id="ARBA00023239"/>
    </source>
</evidence>
<dbReference type="Pfam" id="PF04828">
    <property type="entry name" value="GFA"/>
    <property type="match status" value="1"/>
</dbReference>
<comment type="caution">
    <text evidence="6">The sequence shown here is derived from an EMBL/GenBank/DDBJ whole genome shotgun (WGS) entry which is preliminary data.</text>
</comment>
<dbReference type="InterPro" id="IPR011057">
    <property type="entry name" value="Mss4-like_sf"/>
</dbReference>
<gene>
    <name evidence="6" type="ORF">C8D95_10499</name>
</gene>